<dbReference type="EMBL" id="UINC01135921">
    <property type="protein sequence ID" value="SVD20365.1"/>
    <property type="molecule type" value="Genomic_DNA"/>
</dbReference>
<gene>
    <name evidence="5" type="ORF">METZ01_LOCUS373219</name>
</gene>
<sequence>MNGKIVIGEGELDDAPMLHIGELLGTKKGPFFDIAVDPLEGTNFAANNLPGALSVIAISEKNNLFNAPETYMDKIAVGKNIPKGVIDLDYS</sequence>
<reference evidence="5" key="1">
    <citation type="submission" date="2018-05" db="EMBL/GenBank/DDBJ databases">
        <authorList>
            <person name="Lanie J.A."/>
            <person name="Ng W.-L."/>
            <person name="Kazmierczak K.M."/>
            <person name="Andrzejewski T.M."/>
            <person name="Davidsen T.M."/>
            <person name="Wayne K.J."/>
            <person name="Tettelin H."/>
            <person name="Glass J.I."/>
            <person name="Rusch D."/>
            <person name="Podicherti R."/>
            <person name="Tsui H.-C.T."/>
            <person name="Winkler M.E."/>
        </authorList>
    </citation>
    <scope>NUCLEOTIDE SEQUENCE</scope>
</reference>
<evidence type="ECO:0000256" key="4">
    <source>
        <dbReference type="ARBA" id="ARBA00023277"/>
    </source>
</evidence>
<keyword evidence="1" id="KW-0479">Metal-binding</keyword>
<dbReference type="GO" id="GO:0030388">
    <property type="term" value="P:fructose 1,6-bisphosphate metabolic process"/>
    <property type="evidence" value="ECO:0007669"/>
    <property type="project" value="TreeGrafter"/>
</dbReference>
<dbReference type="AlphaFoldDB" id="A0A382TF10"/>
<name>A0A382TF10_9ZZZZ</name>
<evidence type="ECO:0008006" key="6">
    <source>
        <dbReference type="Google" id="ProtNLM"/>
    </source>
</evidence>
<dbReference type="GO" id="GO:0006094">
    <property type="term" value="P:gluconeogenesis"/>
    <property type="evidence" value="ECO:0007669"/>
    <property type="project" value="InterPro"/>
</dbReference>
<proteinExistence type="predicted"/>
<dbReference type="PANTHER" id="PTHR30447">
    <property type="entry name" value="FRUCTOSE-1,6-BISPHOSPHATASE CLASS 2"/>
    <property type="match status" value="1"/>
</dbReference>
<dbReference type="PANTHER" id="PTHR30447:SF0">
    <property type="entry name" value="FRUCTOSE-1,6-BISPHOSPHATASE 1 CLASS 2-RELATED"/>
    <property type="match status" value="1"/>
</dbReference>
<dbReference type="GO" id="GO:0006071">
    <property type="term" value="P:glycerol metabolic process"/>
    <property type="evidence" value="ECO:0007669"/>
    <property type="project" value="InterPro"/>
</dbReference>
<dbReference type="Gene3D" id="3.30.540.10">
    <property type="entry name" value="Fructose-1,6-Bisphosphatase, subunit A, domain 1"/>
    <property type="match status" value="1"/>
</dbReference>
<feature type="non-terminal residue" evidence="5">
    <location>
        <position position="91"/>
    </location>
</feature>
<keyword evidence="4" id="KW-0119">Carbohydrate metabolism</keyword>
<organism evidence="5">
    <name type="scientific">marine metagenome</name>
    <dbReference type="NCBI Taxonomy" id="408172"/>
    <lineage>
        <taxon>unclassified sequences</taxon>
        <taxon>metagenomes</taxon>
        <taxon>ecological metagenomes</taxon>
    </lineage>
</organism>
<evidence type="ECO:0000313" key="5">
    <source>
        <dbReference type="EMBL" id="SVD20365.1"/>
    </source>
</evidence>
<dbReference type="GO" id="GO:0005829">
    <property type="term" value="C:cytosol"/>
    <property type="evidence" value="ECO:0007669"/>
    <property type="project" value="TreeGrafter"/>
</dbReference>
<dbReference type="GO" id="GO:0042132">
    <property type="term" value="F:fructose 1,6-bisphosphate 1-phosphatase activity"/>
    <property type="evidence" value="ECO:0007669"/>
    <property type="project" value="InterPro"/>
</dbReference>
<protein>
    <recommendedName>
        <fullName evidence="6">Fructose-bisphosphatase</fullName>
    </recommendedName>
</protein>
<evidence type="ECO:0000256" key="2">
    <source>
        <dbReference type="ARBA" id="ARBA00022801"/>
    </source>
</evidence>
<dbReference type="SUPFAM" id="SSF56655">
    <property type="entry name" value="Carbohydrate phosphatase"/>
    <property type="match status" value="1"/>
</dbReference>
<keyword evidence="3" id="KW-0464">Manganese</keyword>
<dbReference type="GO" id="GO:0046872">
    <property type="term" value="F:metal ion binding"/>
    <property type="evidence" value="ECO:0007669"/>
    <property type="project" value="UniProtKB-KW"/>
</dbReference>
<evidence type="ECO:0000256" key="3">
    <source>
        <dbReference type="ARBA" id="ARBA00023211"/>
    </source>
</evidence>
<accession>A0A382TF10</accession>
<evidence type="ECO:0000256" key="1">
    <source>
        <dbReference type="ARBA" id="ARBA00022723"/>
    </source>
</evidence>
<dbReference type="Pfam" id="PF03320">
    <property type="entry name" value="FBPase_glpX"/>
    <property type="match status" value="1"/>
</dbReference>
<keyword evidence="2" id="KW-0378">Hydrolase</keyword>
<dbReference type="InterPro" id="IPR004464">
    <property type="entry name" value="FBPase_class-2/SBPase"/>
</dbReference>